<gene>
    <name evidence="3" type="primary">Dnah7</name>
    <name evidence="3" type="ORF">CEXT_66971</name>
</gene>
<name>A0AAV4P438_CAEEX</name>
<dbReference type="GO" id="GO:0030286">
    <property type="term" value="C:dynein complex"/>
    <property type="evidence" value="ECO:0007669"/>
    <property type="project" value="InterPro"/>
</dbReference>
<dbReference type="PANTHER" id="PTHR22878:SF70">
    <property type="entry name" value="DYNEIN HEAVY CHAIN 2, AXONEMAL"/>
    <property type="match status" value="1"/>
</dbReference>
<evidence type="ECO:0000313" key="3">
    <source>
        <dbReference type="EMBL" id="GIX90740.1"/>
    </source>
</evidence>
<proteinExistence type="predicted"/>
<evidence type="ECO:0000259" key="2">
    <source>
        <dbReference type="Pfam" id="PF12781"/>
    </source>
</evidence>
<dbReference type="Gene3D" id="3.40.50.300">
    <property type="entry name" value="P-loop containing nucleotide triphosphate hydrolases"/>
    <property type="match status" value="1"/>
</dbReference>
<dbReference type="InterPro" id="IPR027417">
    <property type="entry name" value="P-loop_NTPase"/>
</dbReference>
<dbReference type="Gene3D" id="1.20.920.20">
    <property type="match status" value="2"/>
</dbReference>
<dbReference type="InterPro" id="IPR026983">
    <property type="entry name" value="DHC"/>
</dbReference>
<accession>A0AAV4P438</accession>
<dbReference type="AlphaFoldDB" id="A0AAV4P438"/>
<keyword evidence="4" id="KW-1185">Reference proteome</keyword>
<dbReference type="EMBL" id="BPLR01003968">
    <property type="protein sequence ID" value="GIX90740.1"/>
    <property type="molecule type" value="Genomic_DNA"/>
</dbReference>
<organism evidence="3 4">
    <name type="scientific">Caerostris extrusa</name>
    <name type="common">Bark spider</name>
    <name type="synonym">Caerostris bankana</name>
    <dbReference type="NCBI Taxonomy" id="172846"/>
    <lineage>
        <taxon>Eukaryota</taxon>
        <taxon>Metazoa</taxon>
        <taxon>Ecdysozoa</taxon>
        <taxon>Arthropoda</taxon>
        <taxon>Chelicerata</taxon>
        <taxon>Arachnida</taxon>
        <taxon>Araneae</taxon>
        <taxon>Araneomorphae</taxon>
        <taxon>Entelegynae</taxon>
        <taxon>Araneoidea</taxon>
        <taxon>Araneidae</taxon>
        <taxon>Caerostris</taxon>
    </lineage>
</organism>
<evidence type="ECO:0000256" key="1">
    <source>
        <dbReference type="SAM" id="Coils"/>
    </source>
</evidence>
<dbReference type="GO" id="GO:0007018">
    <property type="term" value="P:microtubule-based movement"/>
    <property type="evidence" value="ECO:0007669"/>
    <property type="project" value="InterPro"/>
</dbReference>
<feature type="domain" description="Dynein heavy chain ATP-binding dynein motor region" evidence="2">
    <location>
        <begin position="191"/>
        <end position="238"/>
    </location>
</feature>
<dbReference type="PANTHER" id="PTHR22878">
    <property type="entry name" value="DYNEIN HEAVY CHAIN 6, AXONEMAL-LIKE-RELATED"/>
    <property type="match status" value="1"/>
</dbReference>
<reference evidence="3 4" key="1">
    <citation type="submission" date="2021-06" db="EMBL/GenBank/DDBJ databases">
        <title>Caerostris extrusa draft genome.</title>
        <authorList>
            <person name="Kono N."/>
            <person name="Arakawa K."/>
        </authorList>
    </citation>
    <scope>NUCLEOTIDE SEQUENCE [LARGE SCALE GENOMIC DNA]</scope>
</reference>
<keyword evidence="1" id="KW-0175">Coiled coil</keyword>
<comment type="caution">
    <text evidence="3">The sequence shown here is derived from an EMBL/GenBank/DDBJ whole genome shotgun (WGS) entry which is preliminary data.</text>
</comment>
<feature type="coiled-coil region" evidence="1">
    <location>
        <begin position="89"/>
        <end position="123"/>
    </location>
</feature>
<dbReference type="InterPro" id="IPR035706">
    <property type="entry name" value="AAA_9"/>
</dbReference>
<dbReference type="Pfam" id="PF12781">
    <property type="entry name" value="AAA_9"/>
    <property type="match status" value="1"/>
</dbReference>
<dbReference type="GO" id="GO:0045505">
    <property type="term" value="F:dynein intermediate chain binding"/>
    <property type="evidence" value="ECO:0007669"/>
    <property type="project" value="InterPro"/>
</dbReference>
<dbReference type="Proteomes" id="UP001054945">
    <property type="component" value="Unassembled WGS sequence"/>
</dbReference>
<dbReference type="GO" id="GO:0051959">
    <property type="term" value="F:dynein light intermediate chain binding"/>
    <property type="evidence" value="ECO:0007669"/>
    <property type="project" value="InterPro"/>
</dbReference>
<evidence type="ECO:0000313" key="4">
    <source>
        <dbReference type="Proteomes" id="UP001054945"/>
    </source>
</evidence>
<sequence>MRLDLAHAVPILEAAIQALNILTPADITVVKSMKSPPAGVKIGHGSNMCFKRYQTRSNTRSIWNRFEIILGQYCTKSNERNQEKIIHRILNLIQKIKSASTAAEELEAQVQLCATQLERAQLLIGGLGGEKDRWNESAVQLGIQYNNLTVDILIASADQCSSWVAACKDSGIPCSDEFSLREMLGDPVLIRDWNLAGLPTDNFSVENGIIISNARRWPLLIDPQGQASKWIKNMEKQTNCRSLN</sequence>
<protein>
    <submittedName>
        <fullName evidence="3">Dynein heavy chain 7, axonemal</fullName>
    </submittedName>
</protein>